<keyword evidence="5" id="KW-1185">Reference proteome</keyword>
<dbReference type="Gene3D" id="3.40.50.620">
    <property type="entry name" value="HUPs"/>
    <property type="match status" value="1"/>
</dbReference>
<name>A0A2R7YUH8_9ACTN</name>
<dbReference type="InterPro" id="IPR050385">
    <property type="entry name" value="Archaeal_FAD_synthase"/>
</dbReference>
<accession>A0A2R7YUH8</accession>
<dbReference type="Pfam" id="PF01467">
    <property type="entry name" value="CTP_transf_like"/>
    <property type="match status" value="1"/>
</dbReference>
<dbReference type="OrthoDB" id="9815825at2"/>
<dbReference type="NCBIfam" id="TIGR00125">
    <property type="entry name" value="cyt_tran_rel"/>
    <property type="match status" value="1"/>
</dbReference>
<protein>
    <submittedName>
        <fullName evidence="4">Glycerol-3-phosphate cytidylyltransferase</fullName>
    </submittedName>
</protein>
<evidence type="ECO:0000313" key="4">
    <source>
        <dbReference type="EMBL" id="PUA79549.1"/>
    </source>
</evidence>
<proteinExistence type="predicted"/>
<dbReference type="PANTHER" id="PTHR43793:SF1">
    <property type="entry name" value="FAD SYNTHASE"/>
    <property type="match status" value="1"/>
</dbReference>
<keyword evidence="2 4" id="KW-0548">Nucleotidyltransferase</keyword>
<reference evidence="4 5" key="1">
    <citation type="submission" date="2018-03" db="EMBL/GenBank/DDBJ databases">
        <authorList>
            <person name="Keele B.F."/>
        </authorList>
    </citation>
    <scope>NUCLEOTIDE SEQUENCE [LARGE SCALE GENOMIC DNA]</scope>
    <source>
        <strain evidence="4 5">IB-3</strain>
    </source>
</reference>
<evidence type="ECO:0000313" key="5">
    <source>
        <dbReference type="Proteomes" id="UP000244867"/>
    </source>
</evidence>
<evidence type="ECO:0000256" key="2">
    <source>
        <dbReference type="ARBA" id="ARBA00022695"/>
    </source>
</evidence>
<dbReference type="GO" id="GO:0016779">
    <property type="term" value="F:nucleotidyltransferase activity"/>
    <property type="evidence" value="ECO:0007669"/>
    <property type="project" value="UniProtKB-KW"/>
</dbReference>
<gene>
    <name evidence="4" type="ORF">C7S10_19145</name>
</gene>
<feature type="domain" description="Cytidyltransferase-like" evidence="3">
    <location>
        <begin position="12"/>
        <end position="139"/>
    </location>
</feature>
<dbReference type="Proteomes" id="UP000244867">
    <property type="component" value="Unassembled WGS sequence"/>
</dbReference>
<evidence type="ECO:0000256" key="1">
    <source>
        <dbReference type="ARBA" id="ARBA00022679"/>
    </source>
</evidence>
<organism evidence="4 5">
    <name type="scientific">Nocardioides currus</name>
    <dbReference type="NCBI Taxonomy" id="2133958"/>
    <lineage>
        <taxon>Bacteria</taxon>
        <taxon>Bacillati</taxon>
        <taxon>Actinomycetota</taxon>
        <taxon>Actinomycetes</taxon>
        <taxon>Propionibacteriales</taxon>
        <taxon>Nocardioidaceae</taxon>
        <taxon>Nocardioides</taxon>
    </lineage>
</organism>
<dbReference type="PANTHER" id="PTHR43793">
    <property type="entry name" value="FAD SYNTHASE"/>
    <property type="match status" value="1"/>
</dbReference>
<evidence type="ECO:0000259" key="3">
    <source>
        <dbReference type="Pfam" id="PF01467"/>
    </source>
</evidence>
<comment type="caution">
    <text evidence="4">The sequence shown here is derived from an EMBL/GenBank/DDBJ whole genome shotgun (WGS) entry which is preliminary data.</text>
</comment>
<sequence length="161" mass="17666">MPGDHQGEVVGYTAGVFDLLHVGHVRLLEQARAQCDRLVVGVTTDELCEQRKHKTPIIGYADRAAMLRSLRVVDEVVPQTAMDRLAAWDELRFDVTFVGDDWKGTESWKEYDARFAQLGVRVVYFSYTGGVSSTLLRARLAPDALAAASLVADASSQLVAA</sequence>
<keyword evidence="1 4" id="KW-0808">Transferase</keyword>
<dbReference type="InterPro" id="IPR004821">
    <property type="entry name" value="Cyt_trans-like"/>
</dbReference>
<dbReference type="SUPFAM" id="SSF52374">
    <property type="entry name" value="Nucleotidylyl transferase"/>
    <property type="match status" value="1"/>
</dbReference>
<dbReference type="EMBL" id="PYXZ01000010">
    <property type="protein sequence ID" value="PUA79549.1"/>
    <property type="molecule type" value="Genomic_DNA"/>
</dbReference>
<dbReference type="AlphaFoldDB" id="A0A2R7YUH8"/>
<dbReference type="InterPro" id="IPR014729">
    <property type="entry name" value="Rossmann-like_a/b/a_fold"/>
</dbReference>